<proteinExistence type="predicted"/>
<feature type="compositionally biased region" description="Polar residues" evidence="1">
    <location>
        <begin position="1"/>
        <end position="25"/>
    </location>
</feature>
<organism evidence="4">
    <name type="scientific">Anisakis simplex</name>
    <name type="common">Herring worm</name>
    <dbReference type="NCBI Taxonomy" id="6269"/>
    <lineage>
        <taxon>Eukaryota</taxon>
        <taxon>Metazoa</taxon>
        <taxon>Ecdysozoa</taxon>
        <taxon>Nematoda</taxon>
        <taxon>Chromadorea</taxon>
        <taxon>Rhabditida</taxon>
        <taxon>Spirurina</taxon>
        <taxon>Ascaridomorpha</taxon>
        <taxon>Ascaridoidea</taxon>
        <taxon>Anisakidae</taxon>
        <taxon>Anisakis</taxon>
        <taxon>Anisakis simplex complex</taxon>
    </lineage>
</organism>
<protein>
    <submittedName>
        <fullName evidence="4">PKCB1</fullName>
    </submittedName>
</protein>
<evidence type="ECO:0000256" key="1">
    <source>
        <dbReference type="SAM" id="MobiDB-lite"/>
    </source>
</evidence>
<dbReference type="EMBL" id="UYRR01009191">
    <property type="protein sequence ID" value="VDK24765.1"/>
    <property type="molecule type" value="Genomic_DNA"/>
</dbReference>
<dbReference type="AlphaFoldDB" id="A0A0M3JC13"/>
<dbReference type="WBParaSite" id="ASIM_0000514301-mRNA-1">
    <property type="protein sequence ID" value="ASIM_0000514301-mRNA-1"/>
    <property type="gene ID" value="ASIM_0000514301"/>
</dbReference>
<dbReference type="Proteomes" id="UP000267096">
    <property type="component" value="Unassembled WGS sequence"/>
</dbReference>
<name>A0A0M3JC13_ANISI</name>
<feature type="compositionally biased region" description="Polar residues" evidence="1">
    <location>
        <begin position="36"/>
        <end position="46"/>
    </location>
</feature>
<feature type="compositionally biased region" description="Polar residues" evidence="1">
    <location>
        <begin position="184"/>
        <end position="203"/>
    </location>
</feature>
<evidence type="ECO:0000313" key="3">
    <source>
        <dbReference type="Proteomes" id="UP000267096"/>
    </source>
</evidence>
<reference evidence="2 3" key="2">
    <citation type="submission" date="2018-11" db="EMBL/GenBank/DDBJ databases">
        <authorList>
            <consortium name="Pathogen Informatics"/>
        </authorList>
    </citation>
    <scope>NUCLEOTIDE SEQUENCE [LARGE SCALE GENOMIC DNA]</scope>
</reference>
<keyword evidence="3" id="KW-1185">Reference proteome</keyword>
<feature type="compositionally biased region" description="Low complexity" evidence="1">
    <location>
        <begin position="103"/>
        <end position="140"/>
    </location>
</feature>
<evidence type="ECO:0000313" key="2">
    <source>
        <dbReference type="EMBL" id="VDK24765.1"/>
    </source>
</evidence>
<sequence length="241" mass="25804">ELSKTPSQESLKSGDSQASTVNSTEVVDEQHDKKPTSTTVTASSYPTKDMANLRRRSQISRSTRRGTGPISFEEVQSALDAISTPPKDQSQQQVTEGVSSLNAPSTSYTNTSTTAASTLASAKNQSSSVPSSASTANSNAITRVMITERDKSLQPSQSAVSHANTVTPSSQQPHGVTPPVPPRSSLSSASKQPSDLVTVTSRDGTPASAKIDSIDYKELYEKERQETERLRKMLEELQEVC</sequence>
<gene>
    <name evidence="2" type="ORF">ASIM_LOCUS4944</name>
</gene>
<feature type="compositionally biased region" description="Polar residues" evidence="1">
    <location>
        <begin position="153"/>
        <end position="174"/>
    </location>
</feature>
<feature type="compositionally biased region" description="Basic residues" evidence="1">
    <location>
        <begin position="53"/>
        <end position="64"/>
    </location>
</feature>
<evidence type="ECO:0000313" key="4">
    <source>
        <dbReference type="WBParaSite" id="ASIM_0000514301-mRNA-1"/>
    </source>
</evidence>
<feature type="region of interest" description="Disordered" evidence="1">
    <location>
        <begin position="1"/>
        <end position="209"/>
    </location>
</feature>
<reference evidence="4" key="1">
    <citation type="submission" date="2017-02" db="UniProtKB">
        <authorList>
            <consortium name="WormBaseParasite"/>
        </authorList>
    </citation>
    <scope>IDENTIFICATION</scope>
</reference>
<feature type="compositionally biased region" description="Polar residues" evidence="1">
    <location>
        <begin position="86"/>
        <end position="102"/>
    </location>
</feature>
<accession>A0A0M3JC13</accession>